<dbReference type="GO" id="GO:0005886">
    <property type="term" value="C:plasma membrane"/>
    <property type="evidence" value="ECO:0007669"/>
    <property type="project" value="UniProtKB-SubCell"/>
</dbReference>
<feature type="transmembrane region" description="Helical" evidence="5">
    <location>
        <begin position="109"/>
        <end position="132"/>
    </location>
</feature>
<keyword evidence="8" id="KW-1185">Reference proteome</keyword>
<feature type="transmembrane region" description="Helical" evidence="5">
    <location>
        <begin position="206"/>
        <end position="225"/>
    </location>
</feature>
<dbReference type="PROSITE" id="PS50850">
    <property type="entry name" value="MFS"/>
    <property type="match status" value="1"/>
</dbReference>
<feature type="transmembrane region" description="Helical" evidence="5">
    <location>
        <begin position="46"/>
        <end position="70"/>
    </location>
</feature>
<dbReference type="OrthoDB" id="9180256at2"/>
<feature type="domain" description="Major facilitator superfamily (MFS) profile" evidence="6">
    <location>
        <begin position="249"/>
        <end position="433"/>
    </location>
</feature>
<dbReference type="AlphaFoldDB" id="A0A6G2BAE9"/>
<name>A0A6G2BAE9_9ACTN</name>
<protein>
    <submittedName>
        <fullName evidence="7">MFS transporter</fullName>
    </submittedName>
</protein>
<gene>
    <name evidence="7" type="ORF">F0L17_08965</name>
</gene>
<sequence length="433" mass="42773">MGGGILIVASRAPAARPGHGGTAERPVRAGWAAPYARLLASPDTRAFLLAGLLARLPAGMFSISAILMITAVHGSYALAGAVTAVGLAATAVVAPLTARLVDRYGQSRVTVPAAAVSVAGSLTLVLCVRYGAPLWTLFAAQLATATAPNVGGMSRARWAHLHPGPSAAATAARHTANSLEQALDEVCFVLGPVLATVLCTSLAPQAGTLTAASLLLVGALFFACLRRTEPPVAPRDGSAPSAAPLRVPGMPPLLTAFLATGAVFGALEVVTVAYADALGHRSAAGAVLALQALGSGAAGLAFGALRPTGQVGRRFAGCAGAMAALMLLPLLAAGARSLPVLAPALLVAGMATAPAMVTGMTLVQRLTPPDRLNEGMTLAVTALLGGIATGSAVGGWVVEHLGAVWGYAVPPAAAALAATVAVAGAAAAARPRT</sequence>
<feature type="transmembrane region" description="Helical" evidence="5">
    <location>
        <begin position="404"/>
        <end position="429"/>
    </location>
</feature>
<dbReference type="Proteomes" id="UP000473014">
    <property type="component" value="Unassembled WGS sequence"/>
</dbReference>
<organism evidence="7 8">
    <name type="scientific">Streptomyces taklimakanensis</name>
    <dbReference type="NCBI Taxonomy" id="2569853"/>
    <lineage>
        <taxon>Bacteria</taxon>
        <taxon>Bacillati</taxon>
        <taxon>Actinomycetota</taxon>
        <taxon>Actinomycetes</taxon>
        <taxon>Kitasatosporales</taxon>
        <taxon>Streptomycetaceae</taxon>
        <taxon>Streptomyces</taxon>
    </lineage>
</organism>
<evidence type="ECO:0000256" key="4">
    <source>
        <dbReference type="ARBA" id="ARBA00023136"/>
    </source>
</evidence>
<dbReference type="InterPro" id="IPR020846">
    <property type="entry name" value="MFS_dom"/>
</dbReference>
<dbReference type="SUPFAM" id="SSF103473">
    <property type="entry name" value="MFS general substrate transporter"/>
    <property type="match status" value="1"/>
</dbReference>
<keyword evidence="3 5" id="KW-1133">Transmembrane helix</keyword>
<dbReference type="PANTHER" id="PTHR23542:SF1">
    <property type="entry name" value="MAJOR FACILITATOR SUPERFAMILY (MFS) PROFILE DOMAIN-CONTAINING PROTEIN"/>
    <property type="match status" value="1"/>
</dbReference>
<keyword evidence="4 5" id="KW-0472">Membrane</keyword>
<feature type="transmembrane region" description="Helical" evidence="5">
    <location>
        <begin position="375"/>
        <end position="398"/>
    </location>
</feature>
<dbReference type="Pfam" id="PF07690">
    <property type="entry name" value="MFS_1"/>
    <property type="match status" value="1"/>
</dbReference>
<feature type="transmembrane region" description="Helical" evidence="5">
    <location>
        <begin position="281"/>
        <end position="303"/>
    </location>
</feature>
<proteinExistence type="predicted"/>
<feature type="transmembrane region" description="Helical" evidence="5">
    <location>
        <begin position="341"/>
        <end position="363"/>
    </location>
</feature>
<feature type="transmembrane region" description="Helical" evidence="5">
    <location>
        <begin position="315"/>
        <end position="335"/>
    </location>
</feature>
<comment type="subcellular location">
    <subcellularLocation>
        <location evidence="1">Cell membrane</location>
        <topology evidence="1">Multi-pass membrane protein</topology>
    </subcellularLocation>
</comment>
<reference evidence="7 8" key="1">
    <citation type="submission" date="2019-11" db="EMBL/GenBank/DDBJ databases">
        <authorList>
            <person name="Yuan L."/>
        </authorList>
    </citation>
    <scope>NUCLEOTIDE SEQUENCE [LARGE SCALE GENOMIC DNA]</scope>
    <source>
        <strain evidence="7 8">TRM43335</strain>
    </source>
</reference>
<keyword evidence="2 5" id="KW-0812">Transmembrane</keyword>
<feature type="transmembrane region" description="Helical" evidence="5">
    <location>
        <begin position="76"/>
        <end position="97"/>
    </location>
</feature>
<dbReference type="PANTHER" id="PTHR23542">
    <property type="match status" value="1"/>
</dbReference>
<evidence type="ECO:0000256" key="5">
    <source>
        <dbReference type="SAM" id="Phobius"/>
    </source>
</evidence>
<comment type="caution">
    <text evidence="7">The sequence shown here is derived from an EMBL/GenBank/DDBJ whole genome shotgun (WGS) entry which is preliminary data.</text>
</comment>
<evidence type="ECO:0000256" key="2">
    <source>
        <dbReference type="ARBA" id="ARBA00022692"/>
    </source>
</evidence>
<dbReference type="Gene3D" id="1.20.1250.20">
    <property type="entry name" value="MFS general substrate transporter like domains"/>
    <property type="match status" value="1"/>
</dbReference>
<evidence type="ECO:0000256" key="3">
    <source>
        <dbReference type="ARBA" id="ARBA00022989"/>
    </source>
</evidence>
<evidence type="ECO:0000259" key="6">
    <source>
        <dbReference type="PROSITE" id="PS50850"/>
    </source>
</evidence>
<dbReference type="GO" id="GO:0022857">
    <property type="term" value="F:transmembrane transporter activity"/>
    <property type="evidence" value="ECO:0007669"/>
    <property type="project" value="InterPro"/>
</dbReference>
<dbReference type="EMBL" id="WIXO01000001">
    <property type="protein sequence ID" value="MTE19255.1"/>
    <property type="molecule type" value="Genomic_DNA"/>
</dbReference>
<evidence type="ECO:0000313" key="8">
    <source>
        <dbReference type="Proteomes" id="UP000473014"/>
    </source>
</evidence>
<evidence type="ECO:0000256" key="1">
    <source>
        <dbReference type="ARBA" id="ARBA00004651"/>
    </source>
</evidence>
<accession>A0A6G2BAE9</accession>
<evidence type="ECO:0000313" key="7">
    <source>
        <dbReference type="EMBL" id="MTE19255.1"/>
    </source>
</evidence>
<dbReference type="InterPro" id="IPR011701">
    <property type="entry name" value="MFS"/>
</dbReference>
<dbReference type="InterPro" id="IPR036259">
    <property type="entry name" value="MFS_trans_sf"/>
</dbReference>
<feature type="transmembrane region" description="Helical" evidence="5">
    <location>
        <begin position="253"/>
        <end position="275"/>
    </location>
</feature>